<name>A0A6M5Z058_9BACT</name>
<reference evidence="2" key="1">
    <citation type="submission" date="2020-05" db="EMBL/GenBank/DDBJ databases">
        <title>Frigoriglobus tundricola gen. nov., sp. nov., a psychrotolerant cellulolytic planctomycete of the family Gemmataceae with two divergent copies of 16S rRNA gene.</title>
        <authorList>
            <person name="Kulichevskaya I.S."/>
            <person name="Ivanova A.A."/>
            <person name="Naumoff D.G."/>
            <person name="Beletsky A.V."/>
            <person name="Rijpstra W.I.C."/>
            <person name="Sinninghe Damste J.S."/>
            <person name="Mardanov A.V."/>
            <person name="Ravin N.V."/>
            <person name="Dedysh S.N."/>
        </authorList>
    </citation>
    <scope>NUCLEOTIDE SEQUENCE [LARGE SCALE GENOMIC DNA]</scope>
    <source>
        <strain evidence="2">PL17</strain>
    </source>
</reference>
<protein>
    <recommendedName>
        <fullName evidence="3">Transposase InsH N-terminal domain-containing protein</fullName>
    </recommendedName>
</protein>
<dbReference type="EMBL" id="CP053452">
    <property type="protein sequence ID" value="QJW98582.1"/>
    <property type="molecule type" value="Genomic_DNA"/>
</dbReference>
<evidence type="ECO:0008006" key="3">
    <source>
        <dbReference type="Google" id="ProtNLM"/>
    </source>
</evidence>
<sequence length="405" mass="44066">MLLYATRPVFPWDELDISPTLGTIREALRAIPDGKLLATLNARRHNGCNTYPVSVRWGVLLLPIILRNATLEACLEELRRDAALRLLIGIASEGAGPNGWNRTRFLAVLGEAPDLVLLRGIFDHVVQRLGAAVPDLGRHTAGDSTGLRGRREPNADRVAAEVADGLPQASGGRKEYKDDEGRVPKVVEWFGYKLHLPVGAQHEVVLAYHISDTEVGDNECIGPLVEPGQGHRPEDRIPTWAYDKAAGDTTVHELRYEAGIKPLMQNRSCWPKDGERGEAIGGRIPCHVVHDEAGPVYCYATVSAPPVRRAMSSAGHEKSRGTLKYRCPAKVQGFTCASASKCNAGKSYGLTVRVVGYLHCTAGRVNHSDSAHTRSVSPAAIAGVLWCQRPSAPLWRSVRTGQQKL</sequence>
<gene>
    <name evidence="1" type="ORF">FTUN_6177</name>
</gene>
<accession>A0A6M5Z058</accession>
<proteinExistence type="predicted"/>
<dbReference type="AlphaFoldDB" id="A0A6M5Z058"/>
<evidence type="ECO:0000313" key="2">
    <source>
        <dbReference type="Proteomes" id="UP000503447"/>
    </source>
</evidence>
<keyword evidence="2" id="KW-1185">Reference proteome</keyword>
<dbReference type="Proteomes" id="UP000503447">
    <property type="component" value="Chromosome"/>
</dbReference>
<organism evidence="1 2">
    <name type="scientific">Frigoriglobus tundricola</name>
    <dbReference type="NCBI Taxonomy" id="2774151"/>
    <lineage>
        <taxon>Bacteria</taxon>
        <taxon>Pseudomonadati</taxon>
        <taxon>Planctomycetota</taxon>
        <taxon>Planctomycetia</taxon>
        <taxon>Gemmatales</taxon>
        <taxon>Gemmataceae</taxon>
        <taxon>Frigoriglobus</taxon>
    </lineage>
</organism>
<evidence type="ECO:0000313" key="1">
    <source>
        <dbReference type="EMBL" id="QJW98582.1"/>
    </source>
</evidence>
<dbReference type="KEGG" id="ftj:FTUN_6177"/>